<dbReference type="Pfam" id="PF00331">
    <property type="entry name" value="Glyco_hydro_10"/>
    <property type="match status" value="2"/>
</dbReference>
<feature type="domain" description="GH10" evidence="8">
    <location>
        <begin position="701"/>
        <end position="997"/>
    </location>
</feature>
<dbReference type="Gramene" id="OMERI03G07170.1">
    <property type="protein sequence ID" value="OMERI03G07170.1"/>
    <property type="gene ID" value="OMERI03G07170"/>
</dbReference>
<reference evidence="9" key="1">
    <citation type="submission" date="2015-04" db="UniProtKB">
        <authorList>
            <consortium name="EnsemblPlants"/>
        </authorList>
    </citation>
    <scope>IDENTIFICATION</scope>
</reference>
<dbReference type="SUPFAM" id="SSF51445">
    <property type="entry name" value="(Trans)glycosidases"/>
    <property type="match status" value="2"/>
</dbReference>
<evidence type="ECO:0000256" key="3">
    <source>
        <dbReference type="ARBA" id="ARBA00022801"/>
    </source>
</evidence>
<comment type="similarity">
    <text evidence="1">Belongs to the glycosyl hydrolase 10 (cellulase F) family.</text>
</comment>
<dbReference type="eggNOG" id="ENOG502QSCW">
    <property type="taxonomic scope" value="Eukaryota"/>
</dbReference>
<evidence type="ECO:0000256" key="2">
    <source>
        <dbReference type="ARBA" id="ARBA00022737"/>
    </source>
</evidence>
<feature type="compositionally biased region" description="Pro residues" evidence="6">
    <location>
        <begin position="1142"/>
        <end position="1167"/>
    </location>
</feature>
<keyword evidence="10" id="KW-1185">Reference proteome</keyword>
<accession>A0A0E0CWS7</accession>
<dbReference type="InterPro" id="IPR008979">
    <property type="entry name" value="Galactose-bd-like_sf"/>
</dbReference>
<feature type="compositionally biased region" description="Low complexity" evidence="6">
    <location>
        <begin position="1220"/>
        <end position="1230"/>
    </location>
</feature>
<organism evidence="9">
    <name type="scientific">Oryza meridionalis</name>
    <dbReference type="NCBI Taxonomy" id="40149"/>
    <lineage>
        <taxon>Eukaryota</taxon>
        <taxon>Viridiplantae</taxon>
        <taxon>Streptophyta</taxon>
        <taxon>Embryophyta</taxon>
        <taxon>Tracheophyta</taxon>
        <taxon>Spermatophyta</taxon>
        <taxon>Magnoliopsida</taxon>
        <taxon>Liliopsida</taxon>
        <taxon>Poales</taxon>
        <taxon>Poaceae</taxon>
        <taxon>BOP clade</taxon>
        <taxon>Oryzoideae</taxon>
        <taxon>Oryzeae</taxon>
        <taxon>Oryzinae</taxon>
        <taxon>Oryza</taxon>
    </lineage>
</organism>
<keyword evidence="5" id="KW-0624">Polysaccharide degradation</keyword>
<feature type="signal peptide" evidence="7">
    <location>
        <begin position="1"/>
        <end position="21"/>
    </location>
</feature>
<dbReference type="InterPro" id="IPR001000">
    <property type="entry name" value="GH10_dom"/>
</dbReference>
<feature type="compositionally biased region" description="Low complexity" evidence="6">
    <location>
        <begin position="1194"/>
        <end position="1210"/>
    </location>
</feature>
<evidence type="ECO:0000256" key="6">
    <source>
        <dbReference type="SAM" id="MobiDB-lite"/>
    </source>
</evidence>
<dbReference type="STRING" id="40149.A0A0E0CWS7"/>
<dbReference type="Gene3D" id="3.20.20.80">
    <property type="entry name" value="Glycosidases"/>
    <property type="match status" value="2"/>
</dbReference>
<evidence type="ECO:0000256" key="4">
    <source>
        <dbReference type="ARBA" id="ARBA00023277"/>
    </source>
</evidence>
<protein>
    <recommendedName>
        <fullName evidence="8">GH10 domain-containing protein</fullName>
    </recommendedName>
</protein>
<evidence type="ECO:0000256" key="7">
    <source>
        <dbReference type="SAM" id="SignalP"/>
    </source>
</evidence>
<feature type="region of interest" description="Disordered" evidence="6">
    <location>
        <begin position="1137"/>
        <end position="1233"/>
    </location>
</feature>
<feature type="chain" id="PRO_5002356258" description="GH10 domain-containing protein" evidence="7">
    <location>
        <begin position="22"/>
        <end position="1327"/>
    </location>
</feature>
<dbReference type="PROSITE" id="PS51760">
    <property type="entry name" value="GH10_2"/>
    <property type="match status" value="2"/>
</dbReference>
<sequence length="1327" mass="146410">MRRRASAVFLLAWLVAGVVNAAEAASGMAQPLAYDYSSSSECLPEPMDAHYGGGIIRNGDFSAGLQGWSAFGYGSLAVGSSPAGNRYAVATNRTRPYQSVSQKVLLQNDTHYTLSAWLQVSDGIADVRAVVKTAGGDFIHSGGVEARSGCWSILKGGLTAAAAGPAELYFESNATVDIWVDNVSLQPFSREEWSAHHETAIKKARKKTVRLQARDAAGNPVAGARMHIEHVRNGFPLGSAMSKEILTNPGYQRWFTSRFTVTTFENEMKWYSTEAIPGREDYSVPDAMLRFAKSHGIAVRGHNIFWDDPSTQMGWVKALSGEQLRRATEKRIKSVMSRYSGQVIAWDVVNENLHFDFFEGRFGWEASAAFYRKAHQMDGGALMSMNEFNTLEQPGDLTVLPGKYLRKLWQIKAFPGNGNAARMGIGLEGHFSAQPNIPYIRAALDTMAQANAPIWLTEIDVAPGPDQARHLEQILREVYAHPAVHGIILWTAWHPQGCYVMCLTDNNFKNLPAGDVVDKLIWEWKTRSHVGVADADGYYETELFHGDYKVTVTHPAANSTVAQSLSVDRESDNEFTIHCVKEPEKPLYGGGILKETEAKGYASGKKLLSENSKSAAPVKGSALKVDLKKDHHYAFSVWLQLSKGEGDIRAVLVTPDGKFNTAGMIAANFDEWKGHLAESVKKERMKKVKITVVGPDGKPVPEADVSLERVGKGFPLGNAMTKEILDMPEYEKWFASRFRYATLEKEMKWYSTEFHQNEEDYKVSDKMVELAEKHNITLRGHNVFWDDQNKQMDWVEKLGVPELKEAMAKRLKNIVTRYAGKVIHWDVVNENLHFNFFEGKLGKDASAEIFRDVAKLDSKPILFMNEFNTIEEPNDAAPLPTKYVAKLKQIREFPGNADLKYGIGLESHFAAPNIPYMRGSIDTLAQAKVPIWLTEVDVKPCKNQVEYLDEVMREGFAHPAVKGIVLWGAWHAKGCYVMCFTDNSFKNLPVGDAIDKLLKEWTAGHTGKTDSKGVLEVEIFHGEYNATVQHKEYRMIPIRDHAISSKYQVILERYHLITNDLNIEVNQEPYKQTIEEAQQQYLACAFPAAALEATAAARWSMAPAASGPHWRVLATASAGACSPSRRPSRRHLTAASAICTTSPPPPPPKTPPNIFPQNPKPLFPFPPCRRTKRSSAPPLETRHRALPATPPPHRAATPASPAGRKVSTAPARPPRPAPSPSLSSPFPQASGGELSRAAVFPVTGTGEEEEDAGVGEEATGARIAKHIQAPPLYASSRNSPSKKAGALWGPPVVLSPGEIFAPAASAPRSAARNLSRWPAAGVKRRRR</sequence>
<dbReference type="Proteomes" id="UP000008021">
    <property type="component" value="Chromosome 3"/>
</dbReference>
<name>A0A0E0CWS7_9ORYZ</name>
<dbReference type="GO" id="GO:0000272">
    <property type="term" value="P:polysaccharide catabolic process"/>
    <property type="evidence" value="ECO:0007669"/>
    <property type="project" value="UniProtKB-KW"/>
</dbReference>
<keyword evidence="3" id="KW-0378">Hydrolase</keyword>
<dbReference type="InterPro" id="IPR003305">
    <property type="entry name" value="CenC_carb-bd"/>
</dbReference>
<keyword evidence="2" id="KW-0677">Repeat</keyword>
<dbReference type="Pfam" id="PF02018">
    <property type="entry name" value="CBM_4_9"/>
    <property type="match status" value="1"/>
</dbReference>
<evidence type="ECO:0000256" key="5">
    <source>
        <dbReference type="ARBA" id="ARBA00023326"/>
    </source>
</evidence>
<dbReference type="GO" id="GO:0031176">
    <property type="term" value="F:endo-1,4-beta-xylanase activity"/>
    <property type="evidence" value="ECO:0007669"/>
    <property type="project" value="UniProtKB-ARBA"/>
</dbReference>
<dbReference type="Gene3D" id="2.60.120.260">
    <property type="entry name" value="Galactose-binding domain-like"/>
    <property type="match status" value="1"/>
</dbReference>
<evidence type="ECO:0000256" key="1">
    <source>
        <dbReference type="ARBA" id="ARBA00007495"/>
    </source>
</evidence>
<dbReference type="EnsemblPlants" id="OMERI03G07170.1">
    <property type="protein sequence ID" value="OMERI03G07170.1"/>
    <property type="gene ID" value="OMERI03G07170"/>
</dbReference>
<reference evidence="9" key="2">
    <citation type="submission" date="2018-05" db="EMBL/GenBank/DDBJ databases">
        <title>OmerRS3 (Oryza meridionalis Reference Sequence Version 3).</title>
        <authorList>
            <person name="Zhang J."/>
            <person name="Kudrna D."/>
            <person name="Lee S."/>
            <person name="Talag J."/>
            <person name="Welchert J."/>
            <person name="Wing R.A."/>
        </authorList>
    </citation>
    <scope>NUCLEOTIDE SEQUENCE [LARGE SCALE GENOMIC DNA]</scope>
    <source>
        <strain evidence="9">cv. OR44</strain>
    </source>
</reference>
<dbReference type="PANTHER" id="PTHR31490">
    <property type="entry name" value="GLYCOSYL HYDROLASE"/>
    <property type="match status" value="1"/>
</dbReference>
<evidence type="ECO:0000259" key="8">
    <source>
        <dbReference type="PROSITE" id="PS51760"/>
    </source>
</evidence>
<evidence type="ECO:0000313" key="9">
    <source>
        <dbReference type="EnsemblPlants" id="OMERI03G07170.1"/>
    </source>
</evidence>
<dbReference type="PANTHER" id="PTHR31490:SF2">
    <property type="entry name" value="GLYCOSYL HYDROLASE FAMILY 10 PROTEIN"/>
    <property type="match status" value="1"/>
</dbReference>
<feature type="region of interest" description="Disordered" evidence="6">
    <location>
        <begin position="1304"/>
        <end position="1327"/>
    </location>
</feature>
<evidence type="ECO:0000313" key="10">
    <source>
        <dbReference type="Proteomes" id="UP000008021"/>
    </source>
</evidence>
<keyword evidence="7" id="KW-0732">Signal</keyword>
<proteinExistence type="inferred from homology"/>
<dbReference type="SMART" id="SM00633">
    <property type="entry name" value="Glyco_10"/>
    <property type="match status" value="1"/>
</dbReference>
<feature type="domain" description="GH10" evidence="8">
    <location>
        <begin position="222"/>
        <end position="520"/>
    </location>
</feature>
<dbReference type="SUPFAM" id="SSF49785">
    <property type="entry name" value="Galactose-binding domain-like"/>
    <property type="match status" value="1"/>
</dbReference>
<keyword evidence="4" id="KW-0119">Carbohydrate metabolism</keyword>
<dbReference type="InterPro" id="IPR017853">
    <property type="entry name" value="GH"/>
</dbReference>
<dbReference type="InterPro" id="IPR044846">
    <property type="entry name" value="GH10"/>
</dbReference>